<dbReference type="Proteomes" id="UP001583172">
    <property type="component" value="Unassembled WGS sequence"/>
</dbReference>
<gene>
    <name evidence="1" type="ORF">VTJ49DRAFT_436</name>
</gene>
<proteinExistence type="predicted"/>
<comment type="caution">
    <text evidence="1">The sequence shown here is derived from an EMBL/GenBank/DDBJ whole genome shotgun (WGS) entry which is preliminary data.</text>
</comment>
<name>A0ABR3VFF1_HUMIN</name>
<accession>A0ABR3VFF1</accession>
<sequence>MAHGTEFTMEIQIGGPLVGCRSRDGRTERERYLLTSYSAEETEEREDGTRRLEPQTEWLTAAAKGSEGNKDWLVYLTNPFFLRVQRAGSSWFRSPGEVQPFQIWRGKFSGGARFCGASKAKKSGIAGQRHVVAPKKSRSRRLLAWGGLWPRMHVWLPTQRLPAAETTAAWFGL</sequence>
<protein>
    <submittedName>
        <fullName evidence="1">Uncharacterized protein</fullName>
    </submittedName>
</protein>
<reference evidence="1 2" key="1">
    <citation type="journal article" date="2024" name="Commun. Biol.">
        <title>Comparative genomic analysis of thermophilic fungi reveals convergent evolutionary adaptations and gene losses.</title>
        <authorList>
            <person name="Steindorff A.S."/>
            <person name="Aguilar-Pontes M.V."/>
            <person name="Robinson A.J."/>
            <person name="Andreopoulos B."/>
            <person name="LaButti K."/>
            <person name="Kuo A."/>
            <person name="Mondo S."/>
            <person name="Riley R."/>
            <person name="Otillar R."/>
            <person name="Haridas S."/>
            <person name="Lipzen A."/>
            <person name="Grimwood J."/>
            <person name="Schmutz J."/>
            <person name="Clum A."/>
            <person name="Reid I.D."/>
            <person name="Moisan M.C."/>
            <person name="Butler G."/>
            <person name="Nguyen T.T.M."/>
            <person name="Dewar K."/>
            <person name="Conant G."/>
            <person name="Drula E."/>
            <person name="Henrissat B."/>
            <person name="Hansel C."/>
            <person name="Singer S."/>
            <person name="Hutchinson M.I."/>
            <person name="de Vries R.P."/>
            <person name="Natvig D.O."/>
            <person name="Powell A.J."/>
            <person name="Tsang A."/>
            <person name="Grigoriev I.V."/>
        </authorList>
    </citation>
    <scope>NUCLEOTIDE SEQUENCE [LARGE SCALE GENOMIC DNA]</scope>
    <source>
        <strain evidence="1 2">CBS 620.91</strain>
    </source>
</reference>
<keyword evidence="2" id="KW-1185">Reference proteome</keyword>
<evidence type="ECO:0000313" key="1">
    <source>
        <dbReference type="EMBL" id="KAL1840484.1"/>
    </source>
</evidence>
<organism evidence="1 2">
    <name type="scientific">Humicola insolens</name>
    <name type="common">Soft-rot fungus</name>
    <dbReference type="NCBI Taxonomy" id="85995"/>
    <lineage>
        <taxon>Eukaryota</taxon>
        <taxon>Fungi</taxon>
        <taxon>Dikarya</taxon>
        <taxon>Ascomycota</taxon>
        <taxon>Pezizomycotina</taxon>
        <taxon>Sordariomycetes</taxon>
        <taxon>Sordariomycetidae</taxon>
        <taxon>Sordariales</taxon>
        <taxon>Chaetomiaceae</taxon>
        <taxon>Mycothermus</taxon>
    </lineage>
</organism>
<dbReference type="EMBL" id="JAZGSY010000111">
    <property type="protein sequence ID" value="KAL1840484.1"/>
    <property type="molecule type" value="Genomic_DNA"/>
</dbReference>
<evidence type="ECO:0000313" key="2">
    <source>
        <dbReference type="Proteomes" id="UP001583172"/>
    </source>
</evidence>